<evidence type="ECO:0000256" key="3">
    <source>
        <dbReference type="ARBA" id="ARBA00022801"/>
    </source>
</evidence>
<keyword evidence="1 9" id="KW-0540">Nuclease</keyword>
<proteinExistence type="inferred from homology"/>
<keyword evidence="4 9" id="KW-0269">Exonuclease</keyword>
<dbReference type="Gene3D" id="3.90.320.10">
    <property type="match status" value="1"/>
</dbReference>
<keyword evidence="6 9" id="KW-0411">Iron-sulfur</keyword>
<comment type="function">
    <text evidence="9">CRISPR (clustered regularly interspaced short palindromic repeat) is an adaptive immune system that provides protection against mobile genetic elements (viruses, transposable elements and conjugative plasmids). CRISPR clusters contain sequences complementary to antecedent mobile elements and target invading nucleic acids. CRISPR clusters are transcribed and processed into CRISPR RNA (crRNA).</text>
</comment>
<dbReference type="GO" id="GO:0004527">
    <property type="term" value="F:exonuclease activity"/>
    <property type="evidence" value="ECO:0007669"/>
    <property type="project" value="UniProtKB-KW"/>
</dbReference>
<dbReference type="Pfam" id="PF01930">
    <property type="entry name" value="Cas_Cas4"/>
    <property type="match status" value="1"/>
</dbReference>
<evidence type="ECO:0000259" key="10">
    <source>
        <dbReference type="Pfam" id="PF01930"/>
    </source>
</evidence>
<dbReference type="GO" id="GO:0051536">
    <property type="term" value="F:iron-sulfur cluster binding"/>
    <property type="evidence" value="ECO:0007669"/>
    <property type="project" value="UniProtKB-KW"/>
</dbReference>
<evidence type="ECO:0000313" key="11">
    <source>
        <dbReference type="EMBL" id="KXI11660.1"/>
    </source>
</evidence>
<evidence type="ECO:0000313" key="12">
    <source>
        <dbReference type="Proteomes" id="UP000070326"/>
    </source>
</evidence>
<keyword evidence="2 9" id="KW-0479">Metal-binding</keyword>
<evidence type="ECO:0000256" key="2">
    <source>
        <dbReference type="ARBA" id="ARBA00022723"/>
    </source>
</evidence>
<evidence type="ECO:0000256" key="8">
    <source>
        <dbReference type="ARBA" id="ARBA00023211"/>
    </source>
</evidence>
<sequence length="156" mass="18604">MVYYYFVCPKKLWYHLRNINLEQENENVGIGKLIDETTYKNEHKHISIDGVINIDFIKKWSVLHDIKKSKSIEEAGIWQMKYYLYYLKNKGINIEKGVIDYPLLKDRIDVILEESDIDKIEEIVNNIEEIAHLEIPPDNISSKICKKCAYYEYCYC</sequence>
<dbReference type="EC" id="3.1.12.1" evidence="9"/>
<keyword evidence="3 9" id="KW-0378">Hydrolase</keyword>
<evidence type="ECO:0000256" key="1">
    <source>
        <dbReference type="ARBA" id="ARBA00022722"/>
    </source>
</evidence>
<dbReference type="InterPro" id="IPR022765">
    <property type="entry name" value="Dna2/Cas4_DUF83"/>
</dbReference>
<evidence type="ECO:0000256" key="5">
    <source>
        <dbReference type="ARBA" id="ARBA00023004"/>
    </source>
</evidence>
<dbReference type="GO" id="GO:0051607">
    <property type="term" value="P:defense response to virus"/>
    <property type="evidence" value="ECO:0007669"/>
    <property type="project" value="UniProtKB-KW"/>
</dbReference>
<keyword evidence="8 9" id="KW-0464">Manganese</keyword>
<comment type="caution">
    <text evidence="11">The sequence shown here is derived from an EMBL/GenBank/DDBJ whole genome shotgun (WGS) entry which is preliminary data.</text>
</comment>
<name>A0A135YQK3_9FIRM</name>
<dbReference type="GO" id="GO:0046872">
    <property type="term" value="F:metal ion binding"/>
    <property type="evidence" value="ECO:0007669"/>
    <property type="project" value="UniProtKB-KW"/>
</dbReference>
<dbReference type="PATRIC" id="fig|1261.3.peg.1648"/>
<dbReference type="NCBIfam" id="TIGR00372">
    <property type="entry name" value="cas4"/>
    <property type="match status" value="1"/>
</dbReference>
<dbReference type="STRING" id="1261.HMPREF3195_01293"/>
<dbReference type="EMBL" id="LSQZ01000066">
    <property type="protein sequence ID" value="KXI11660.1"/>
    <property type="molecule type" value="Genomic_DNA"/>
</dbReference>
<evidence type="ECO:0000256" key="9">
    <source>
        <dbReference type="RuleBase" id="RU365022"/>
    </source>
</evidence>
<reference evidence="11 12" key="1">
    <citation type="submission" date="2016-02" db="EMBL/GenBank/DDBJ databases">
        <authorList>
            <person name="Wen L."/>
            <person name="He K."/>
            <person name="Yang H."/>
        </authorList>
    </citation>
    <scope>NUCLEOTIDE SEQUENCE [LARGE SCALE GENOMIC DNA]</scope>
    <source>
        <strain evidence="11 12">MJR8628A</strain>
    </source>
</reference>
<evidence type="ECO:0000256" key="7">
    <source>
        <dbReference type="ARBA" id="ARBA00023118"/>
    </source>
</evidence>
<comment type="cofactor">
    <cofactor evidence="9">
        <name>iron-sulfur cluster</name>
        <dbReference type="ChEBI" id="CHEBI:30408"/>
    </cofactor>
</comment>
<comment type="similarity">
    <text evidence="9">Belongs to the CRISPR-associated exonuclease Cas4 family.</text>
</comment>
<dbReference type="Proteomes" id="UP000070326">
    <property type="component" value="Unassembled WGS sequence"/>
</dbReference>
<dbReference type="PANTHER" id="PTHR37168">
    <property type="entry name" value="CRISPR-ASSOCIATED EXONUCLEASE CAS4"/>
    <property type="match status" value="1"/>
</dbReference>
<evidence type="ECO:0000256" key="6">
    <source>
        <dbReference type="ARBA" id="ARBA00023014"/>
    </source>
</evidence>
<dbReference type="PANTHER" id="PTHR37168:SF1">
    <property type="entry name" value="CRISPR-ASSOCIATED EXONUCLEASE CAS4"/>
    <property type="match status" value="1"/>
</dbReference>
<accession>A0A135YQK3</accession>
<dbReference type="AlphaFoldDB" id="A0A135YQK3"/>
<feature type="domain" description="DUF83" evidence="10">
    <location>
        <begin position="1"/>
        <end position="155"/>
    </location>
</feature>
<organism evidence="11 12">
    <name type="scientific">Peptostreptococcus anaerobius</name>
    <dbReference type="NCBI Taxonomy" id="1261"/>
    <lineage>
        <taxon>Bacteria</taxon>
        <taxon>Bacillati</taxon>
        <taxon>Bacillota</taxon>
        <taxon>Clostridia</taxon>
        <taxon>Peptostreptococcales</taxon>
        <taxon>Peptostreptococcaceae</taxon>
        <taxon>Peptostreptococcus</taxon>
    </lineage>
</organism>
<evidence type="ECO:0000256" key="4">
    <source>
        <dbReference type="ARBA" id="ARBA00022839"/>
    </source>
</evidence>
<protein>
    <recommendedName>
        <fullName evidence="9">CRISPR-associated exonuclease Cas4</fullName>
        <ecNumber evidence="9">3.1.12.1</ecNumber>
    </recommendedName>
</protein>
<comment type="cofactor">
    <cofactor evidence="9">
        <name>Mg(2+)</name>
        <dbReference type="ChEBI" id="CHEBI:18420"/>
    </cofactor>
    <cofactor evidence="9">
        <name>Mn(2+)</name>
        <dbReference type="ChEBI" id="CHEBI:29035"/>
    </cofactor>
    <text evidence="9">Mg(2+) or Mn(2+) required for ssDNA cleavage activity.</text>
</comment>
<keyword evidence="7 9" id="KW-0051">Antiviral defense</keyword>
<dbReference type="InterPro" id="IPR013343">
    <property type="entry name" value="CRISPR-assoc_prot_Cas4"/>
</dbReference>
<dbReference type="InterPro" id="IPR011604">
    <property type="entry name" value="PDDEXK-like_dom_sf"/>
</dbReference>
<gene>
    <name evidence="11" type="ORF">HMPREF3195_01293</name>
</gene>
<keyword evidence="5 9" id="KW-0408">Iron</keyword>